<gene>
    <name evidence="1" type="ORF">C8D77_11351</name>
</gene>
<reference evidence="1 2" key="1">
    <citation type="submission" date="2018-05" db="EMBL/GenBank/DDBJ databases">
        <title>Genomic Encyclopedia of Type Strains, Phase IV (KMG-IV): sequencing the most valuable type-strain genomes for metagenomic binning, comparative biology and taxonomic classification.</title>
        <authorList>
            <person name="Goeker M."/>
        </authorList>
    </citation>
    <scope>NUCLEOTIDE SEQUENCE [LARGE SCALE GENOMIC DNA]</scope>
    <source>
        <strain evidence="1 2">DSM 2626</strain>
    </source>
</reference>
<accession>A0A8E3B339</accession>
<evidence type="ECO:0000313" key="1">
    <source>
        <dbReference type="EMBL" id="PWJ87962.1"/>
    </source>
</evidence>
<evidence type="ECO:0000313" key="2">
    <source>
        <dbReference type="Proteomes" id="UP000245631"/>
    </source>
</evidence>
<name>A0A8E3B339_RHILI</name>
<proteinExistence type="predicted"/>
<dbReference type="EMBL" id="QGGH01000013">
    <property type="protein sequence ID" value="PWJ87962.1"/>
    <property type="molecule type" value="Genomic_DNA"/>
</dbReference>
<sequence length="57" mass="6321">MVKIIPASSNAWRMAAMLGGRGFLKPFSKSLIVISLRLAFPAKRTRDQFSRARAALD</sequence>
<organism evidence="1 2">
    <name type="scientific">Rhizobium loti</name>
    <name type="common">Mesorhizobium loti</name>
    <dbReference type="NCBI Taxonomy" id="381"/>
    <lineage>
        <taxon>Bacteria</taxon>
        <taxon>Pseudomonadati</taxon>
        <taxon>Pseudomonadota</taxon>
        <taxon>Alphaproteobacteria</taxon>
        <taxon>Hyphomicrobiales</taxon>
        <taxon>Phyllobacteriaceae</taxon>
        <taxon>Mesorhizobium</taxon>
    </lineage>
</organism>
<dbReference type="AlphaFoldDB" id="A0A8E3B339"/>
<protein>
    <submittedName>
        <fullName evidence="1">Uncharacterized protein</fullName>
    </submittedName>
</protein>
<dbReference type="Proteomes" id="UP000245631">
    <property type="component" value="Unassembled WGS sequence"/>
</dbReference>
<comment type="caution">
    <text evidence="1">The sequence shown here is derived from an EMBL/GenBank/DDBJ whole genome shotgun (WGS) entry which is preliminary data.</text>
</comment>